<feature type="compositionally biased region" description="Basic and acidic residues" evidence="1">
    <location>
        <begin position="286"/>
        <end position="296"/>
    </location>
</feature>
<feature type="region of interest" description="Disordered" evidence="1">
    <location>
        <begin position="1"/>
        <end position="52"/>
    </location>
</feature>
<dbReference type="Proteomes" id="UP000239560">
    <property type="component" value="Unassembled WGS sequence"/>
</dbReference>
<dbReference type="EMBL" id="LCTV02000003">
    <property type="protein sequence ID" value="PRQ76125.1"/>
    <property type="molecule type" value="Genomic_DNA"/>
</dbReference>
<gene>
    <name evidence="2" type="ORF">AAT19DRAFT_13147</name>
</gene>
<feature type="compositionally biased region" description="Acidic residues" evidence="1">
    <location>
        <begin position="304"/>
        <end position="316"/>
    </location>
</feature>
<name>A0A2T0ADN8_RHOTO</name>
<accession>A0A2T0ADN8</accession>
<reference evidence="2 3" key="1">
    <citation type="journal article" date="2018" name="Elife">
        <title>Functional genomics of lipid metabolism in the oleaginous yeast Rhodosporidium toruloides.</title>
        <authorList>
            <person name="Coradetti S.T."/>
            <person name="Pinel D."/>
            <person name="Geiselman G."/>
            <person name="Ito M."/>
            <person name="Mondo S."/>
            <person name="Reilly M.C."/>
            <person name="Cheng Y.F."/>
            <person name="Bauer S."/>
            <person name="Grigoriev I."/>
            <person name="Gladden J.M."/>
            <person name="Simmons B.A."/>
            <person name="Brem R."/>
            <person name="Arkin A.P."/>
            <person name="Skerker J.M."/>
        </authorList>
    </citation>
    <scope>NUCLEOTIDE SEQUENCE [LARGE SCALE GENOMIC DNA]</scope>
    <source>
        <strain evidence="2 3">NBRC 0880</strain>
    </source>
</reference>
<feature type="compositionally biased region" description="Low complexity" evidence="1">
    <location>
        <begin position="20"/>
        <end position="45"/>
    </location>
</feature>
<sequence length="414" mass="45586">MMPPRKAFATRSTDVPPPAKRTAPPRRAAQRRQPSQDDAAPQQDEPGPKRHELAQTDTISLVPPSSNFHTVLRLFFHSDHWVLPLRADVDALLSGFEQRWASRMGEESPMQVIKALWSEMGWKWVLLLGCPEGPLRRGWGQTVVRVFVETLKPDVAPLRQAAALLALYLLTQTQAKGAEKLFVQVDPDAFEYVTSLPSRLAPALDTPPFDSASLAPSTPPPSADLSYGLSILLQTSSFHLVPSVSSHAWPFVHVERNAKLVREKRERALLVLGAEEELKRITRGDFDAGEASDGRGMKRKWRDEEDETSATGEEEAGVAGHDEDGWLANRLVELSSTYTQAKTASSARIASTPAAPFLPPRPSSLAQPTTSLQASILQRAKSMMRGRLRELEAKEADAADLLDLAGRMRTRSTG</sequence>
<dbReference type="OrthoDB" id="3253083at2759"/>
<evidence type="ECO:0000313" key="3">
    <source>
        <dbReference type="Proteomes" id="UP000239560"/>
    </source>
</evidence>
<protein>
    <submittedName>
        <fullName evidence="2">Putative modular polyketide synthase</fullName>
    </submittedName>
</protein>
<dbReference type="AlphaFoldDB" id="A0A2T0ADN8"/>
<comment type="caution">
    <text evidence="2">The sequence shown here is derived from an EMBL/GenBank/DDBJ whole genome shotgun (WGS) entry which is preliminary data.</text>
</comment>
<evidence type="ECO:0000313" key="2">
    <source>
        <dbReference type="EMBL" id="PRQ76125.1"/>
    </source>
</evidence>
<feature type="region of interest" description="Disordered" evidence="1">
    <location>
        <begin position="286"/>
        <end position="317"/>
    </location>
</feature>
<proteinExistence type="predicted"/>
<evidence type="ECO:0000256" key="1">
    <source>
        <dbReference type="SAM" id="MobiDB-lite"/>
    </source>
</evidence>
<organism evidence="2 3">
    <name type="scientific">Rhodotorula toruloides</name>
    <name type="common">Yeast</name>
    <name type="synonym">Rhodosporidium toruloides</name>
    <dbReference type="NCBI Taxonomy" id="5286"/>
    <lineage>
        <taxon>Eukaryota</taxon>
        <taxon>Fungi</taxon>
        <taxon>Dikarya</taxon>
        <taxon>Basidiomycota</taxon>
        <taxon>Pucciniomycotina</taxon>
        <taxon>Microbotryomycetes</taxon>
        <taxon>Sporidiobolales</taxon>
        <taxon>Sporidiobolaceae</taxon>
        <taxon>Rhodotorula</taxon>
    </lineage>
</organism>